<protein>
    <submittedName>
        <fullName evidence="1">Uncharacterized protein</fullName>
    </submittedName>
</protein>
<reference evidence="1 2" key="1">
    <citation type="submission" date="2015-01" db="EMBL/GenBank/DDBJ databases">
        <title>Evolution of Trichinella species and genotypes.</title>
        <authorList>
            <person name="Korhonen P.K."/>
            <person name="Edoardo P."/>
            <person name="Giuseppe L.R."/>
            <person name="Gasser R.B."/>
        </authorList>
    </citation>
    <scope>NUCLEOTIDE SEQUENCE [LARGE SCALE GENOMIC DNA]</scope>
    <source>
        <strain evidence="1">ISS588</strain>
    </source>
</reference>
<proteinExistence type="predicted"/>
<name>A0A0V1ITB1_TRIPS</name>
<gene>
    <name evidence="1" type="ORF">T4B_12583</name>
</gene>
<accession>A0A0V1ITB1</accession>
<comment type="caution">
    <text evidence="1">The sequence shown here is derived from an EMBL/GenBank/DDBJ whole genome shotgun (WGS) entry which is preliminary data.</text>
</comment>
<organism evidence="1 2">
    <name type="scientific">Trichinella pseudospiralis</name>
    <name type="common">Parasitic roundworm</name>
    <dbReference type="NCBI Taxonomy" id="6337"/>
    <lineage>
        <taxon>Eukaryota</taxon>
        <taxon>Metazoa</taxon>
        <taxon>Ecdysozoa</taxon>
        <taxon>Nematoda</taxon>
        <taxon>Enoplea</taxon>
        <taxon>Dorylaimia</taxon>
        <taxon>Trichinellida</taxon>
        <taxon>Trichinellidae</taxon>
        <taxon>Trichinella</taxon>
    </lineage>
</organism>
<keyword evidence="2" id="KW-1185">Reference proteome</keyword>
<dbReference type="Proteomes" id="UP000054805">
    <property type="component" value="Unassembled WGS sequence"/>
</dbReference>
<dbReference type="EMBL" id="JYDS01000093">
    <property type="protein sequence ID" value="KRZ25912.1"/>
    <property type="molecule type" value="Genomic_DNA"/>
</dbReference>
<evidence type="ECO:0000313" key="2">
    <source>
        <dbReference type="Proteomes" id="UP000054805"/>
    </source>
</evidence>
<evidence type="ECO:0000313" key="1">
    <source>
        <dbReference type="EMBL" id="KRZ25912.1"/>
    </source>
</evidence>
<sequence>MKDQETSFLVTLSFNPDRLAAVTLQESCFSIMQIWANSNRVYMLCDQRLRRVTAVDVKETIFSVELYSEQQNEENITKRFVIRNMRSNKDENSVFAMRIAFMFGMATVKYSFKQTVLVNLMASVDESTAF</sequence>
<dbReference type="AlphaFoldDB" id="A0A0V1ITB1"/>